<name>A0A0P8W2U7_9CLOT</name>
<dbReference type="STRING" id="36849.OXPF_36410"/>
<dbReference type="AlphaFoldDB" id="A0A0P8W2U7"/>
<proteinExistence type="predicted"/>
<sequence>MICPLAYWGCAIDIRHAYQGDREVELVENHMDEDKMKRHGVITPKSNVYYSCNCFYPEIFFIMIALNELIKLRIMDLTKTKYLYREAMDRKVIWDETIAILRLFQAEFVKCIKETFSAPVFSRWMNLLNADYIHIQEIAGQYIDLLNIKYINMTREKRLKNLSTIVRRIAEFRYDNEHNEIKEVVIEVAKEYNCEPGAIRLQEVEHPENIEW</sequence>
<dbReference type="Pfam" id="PF21845">
    <property type="entry name" value="DUF6904"/>
    <property type="match status" value="1"/>
</dbReference>
<gene>
    <name evidence="1" type="ORF">OXPF_36410</name>
</gene>
<keyword evidence="2" id="KW-1185">Reference proteome</keyword>
<organism evidence="1 2">
    <name type="scientific">Oxobacter pfennigii</name>
    <dbReference type="NCBI Taxonomy" id="36849"/>
    <lineage>
        <taxon>Bacteria</taxon>
        <taxon>Bacillati</taxon>
        <taxon>Bacillota</taxon>
        <taxon>Clostridia</taxon>
        <taxon>Eubacteriales</taxon>
        <taxon>Clostridiaceae</taxon>
        <taxon>Oxobacter</taxon>
    </lineage>
</organism>
<dbReference type="PATRIC" id="fig|36849.3.peg.3845"/>
<comment type="caution">
    <text evidence="1">The sequence shown here is derived from an EMBL/GenBank/DDBJ whole genome shotgun (WGS) entry which is preliminary data.</text>
</comment>
<accession>A0A0P8W2U7</accession>
<reference evidence="1 2" key="1">
    <citation type="submission" date="2015-09" db="EMBL/GenBank/DDBJ databases">
        <title>Genome sequence of Oxobacter pfennigii DSM 3222.</title>
        <authorList>
            <person name="Poehlein A."/>
            <person name="Bengelsdorf F.R."/>
            <person name="Schiel-Bengelsdorf B."/>
            <person name="Duerre P."/>
            <person name="Daniel R."/>
        </authorList>
    </citation>
    <scope>NUCLEOTIDE SEQUENCE [LARGE SCALE GENOMIC DNA]</scope>
    <source>
        <strain evidence="1 2">DSM 3222</strain>
    </source>
</reference>
<dbReference type="EMBL" id="LKET01000051">
    <property type="protein sequence ID" value="KPU42873.1"/>
    <property type="molecule type" value="Genomic_DNA"/>
</dbReference>
<evidence type="ECO:0000313" key="1">
    <source>
        <dbReference type="EMBL" id="KPU42873.1"/>
    </source>
</evidence>
<dbReference type="InterPro" id="IPR054199">
    <property type="entry name" value="DUF6904"/>
</dbReference>
<evidence type="ECO:0000313" key="2">
    <source>
        <dbReference type="Proteomes" id="UP000050326"/>
    </source>
</evidence>
<dbReference type="Proteomes" id="UP000050326">
    <property type="component" value="Unassembled WGS sequence"/>
</dbReference>
<protein>
    <submittedName>
        <fullName evidence="1">Uncharacterized protein</fullName>
    </submittedName>
</protein>